<sequence length="157" mass="16989">MECVIRPAASEDCDHIMALIREIAEFHHLLDEVTINSQVLKADGFGEDPFFKCILAELPAETGKPGKGIGTKLLGQVAEAACLAAGCVEMHALMTMWTGTPRPKGFYSSTWGAQDLTQSEERHCMELDRECLAKAGPEGKAQQQGCRLGPSSAKLQL</sequence>
<protein>
    <submittedName>
        <fullName evidence="1">Uncharacterized protein</fullName>
    </submittedName>
</protein>
<evidence type="ECO:0000313" key="1">
    <source>
        <dbReference type="EMBL" id="KAH7997332.1"/>
    </source>
</evidence>
<organism evidence="1 2">
    <name type="scientific">Sphaerodactylus townsendi</name>
    <dbReference type="NCBI Taxonomy" id="933632"/>
    <lineage>
        <taxon>Eukaryota</taxon>
        <taxon>Metazoa</taxon>
        <taxon>Chordata</taxon>
        <taxon>Craniata</taxon>
        <taxon>Vertebrata</taxon>
        <taxon>Euteleostomi</taxon>
        <taxon>Lepidosauria</taxon>
        <taxon>Squamata</taxon>
        <taxon>Bifurcata</taxon>
        <taxon>Gekkota</taxon>
        <taxon>Sphaerodactylidae</taxon>
        <taxon>Sphaerodactylus</taxon>
    </lineage>
</organism>
<proteinExistence type="predicted"/>
<dbReference type="Proteomes" id="UP000827872">
    <property type="component" value="Linkage Group LG15"/>
</dbReference>
<gene>
    <name evidence="1" type="ORF">K3G42_014825</name>
</gene>
<dbReference type="EMBL" id="CM037628">
    <property type="protein sequence ID" value="KAH7997332.1"/>
    <property type="molecule type" value="Genomic_DNA"/>
</dbReference>
<reference evidence="1" key="1">
    <citation type="submission" date="2021-08" db="EMBL/GenBank/DDBJ databases">
        <title>The first chromosome-level gecko genome reveals the dynamic sex chromosomes of Neotropical dwarf geckos (Sphaerodactylidae: Sphaerodactylus).</title>
        <authorList>
            <person name="Pinto B.J."/>
            <person name="Keating S.E."/>
            <person name="Gamble T."/>
        </authorList>
    </citation>
    <scope>NUCLEOTIDE SEQUENCE</scope>
    <source>
        <strain evidence="1">TG3544</strain>
    </source>
</reference>
<accession>A0ACB8EX31</accession>
<keyword evidence="2" id="KW-1185">Reference proteome</keyword>
<comment type="caution">
    <text evidence="1">The sequence shown here is derived from an EMBL/GenBank/DDBJ whole genome shotgun (WGS) entry which is preliminary data.</text>
</comment>
<evidence type="ECO:0000313" key="2">
    <source>
        <dbReference type="Proteomes" id="UP000827872"/>
    </source>
</evidence>
<name>A0ACB8EX31_9SAUR</name>